<reference evidence="5 7" key="1">
    <citation type="submission" date="2014-10" db="EMBL/GenBank/DDBJ databases">
        <title>The Complete Genome Sequence for the Shellfish Pathogen Vibrio coralliilyticus RE98 Isolated from a Shellfish Hatchery.</title>
        <authorList>
            <person name="Richards G.P."/>
            <person name="Bono J.L."/>
            <person name="Watson M.A."/>
            <person name="Needleman D.S."/>
        </authorList>
    </citation>
    <scope>NUCLEOTIDE SEQUENCE [LARGE SCALE GENOMIC DNA]</scope>
    <source>
        <strain evidence="5 7">RE98</strain>
    </source>
</reference>
<reference evidence="6" key="2">
    <citation type="journal article" date="2015" name="BMC Genomics">
        <title>Genome mining reveals unlocked bioactive potential of marine Gram-negative bacteria.</title>
        <authorList>
            <person name="Machado H."/>
            <person name="Sonnenschein E.C."/>
            <person name="Melchiorsen J."/>
            <person name="Gram L."/>
        </authorList>
    </citation>
    <scope>NUCLEOTIDE SEQUENCE</scope>
    <source>
        <strain evidence="6">S2052</strain>
    </source>
</reference>
<dbReference type="KEGG" id="vct:JV59_20990"/>
<evidence type="ECO:0000256" key="3">
    <source>
        <dbReference type="ARBA" id="ARBA00023163"/>
    </source>
</evidence>
<evidence type="ECO:0000313" key="7">
    <source>
        <dbReference type="Proteomes" id="UP000030081"/>
    </source>
</evidence>
<dbReference type="InterPro" id="IPR036390">
    <property type="entry name" value="WH_DNA-bd_sf"/>
</dbReference>
<dbReference type="SUPFAM" id="SSF46785">
    <property type="entry name" value="Winged helix' DNA-binding domain"/>
    <property type="match status" value="1"/>
</dbReference>
<dbReference type="GO" id="GO:0003700">
    <property type="term" value="F:DNA-binding transcription factor activity"/>
    <property type="evidence" value="ECO:0007669"/>
    <property type="project" value="InterPro"/>
</dbReference>
<evidence type="ECO:0000313" key="5">
    <source>
        <dbReference type="EMBL" id="AIW20953.1"/>
    </source>
</evidence>
<dbReference type="GeneID" id="93944454"/>
<dbReference type="PROSITE" id="PS50995">
    <property type="entry name" value="HTH_MARR_2"/>
    <property type="match status" value="1"/>
</dbReference>
<dbReference type="PANTHER" id="PTHR42756">
    <property type="entry name" value="TRANSCRIPTIONAL REGULATOR, MARR"/>
    <property type="match status" value="1"/>
</dbReference>
<keyword evidence="2" id="KW-0238">DNA-binding</keyword>
<name>A0A097AYK1_9VIBR</name>
<dbReference type="PRINTS" id="PR00598">
    <property type="entry name" value="HTHMARR"/>
</dbReference>
<evidence type="ECO:0000259" key="4">
    <source>
        <dbReference type="PROSITE" id="PS50995"/>
    </source>
</evidence>
<organism evidence="6">
    <name type="scientific">Vibrio coralliilyticus</name>
    <dbReference type="NCBI Taxonomy" id="190893"/>
    <lineage>
        <taxon>Bacteria</taxon>
        <taxon>Pseudomonadati</taxon>
        <taxon>Pseudomonadota</taxon>
        <taxon>Gammaproteobacteria</taxon>
        <taxon>Vibrionales</taxon>
        <taxon>Vibrionaceae</taxon>
        <taxon>Vibrio</taxon>
    </lineage>
</organism>
<keyword evidence="7" id="KW-1185">Reference proteome</keyword>
<dbReference type="GO" id="GO:0003677">
    <property type="term" value="F:DNA binding"/>
    <property type="evidence" value="ECO:0007669"/>
    <property type="project" value="UniProtKB-KW"/>
</dbReference>
<evidence type="ECO:0000313" key="6">
    <source>
        <dbReference type="EMBL" id="KJY72806.1"/>
    </source>
</evidence>
<dbReference type="EMBL" id="JXXR01000012">
    <property type="protein sequence ID" value="KJY72806.1"/>
    <property type="molecule type" value="Genomic_DNA"/>
</dbReference>
<dbReference type="AlphaFoldDB" id="A0A097AYK1"/>
<dbReference type="InterPro" id="IPR000835">
    <property type="entry name" value="HTH_MarR-typ"/>
</dbReference>
<dbReference type="Gene3D" id="1.10.10.10">
    <property type="entry name" value="Winged helix-like DNA-binding domain superfamily/Winged helix DNA-binding domain"/>
    <property type="match status" value="1"/>
</dbReference>
<gene>
    <name evidence="5" type="ORF">IX92_18115</name>
    <name evidence="6" type="ORF">TW71_11590</name>
</gene>
<keyword evidence="3" id="KW-0804">Transcription</keyword>
<sequence length="159" mass="18092">MQDPVDHILKQWGDVKPELDCSDMGIVGRLMRVHGLWHSQLEHVFKQHQLSMLEFDILATLMRNQQPLTPTEMYKTLMISSGAMSTRIEKLVQRGLVERLASGDDRRSCKVTLTQQGAQLVDEALASHLSNMNGMLSMFDEQEKAQLANMMRKVLLANQ</sequence>
<evidence type="ECO:0000256" key="2">
    <source>
        <dbReference type="ARBA" id="ARBA00023125"/>
    </source>
</evidence>
<dbReference type="InterPro" id="IPR023187">
    <property type="entry name" value="Tscrpt_reg_MarR-type_CS"/>
</dbReference>
<accession>A0A097AYK1</accession>
<feature type="domain" description="HTH marR-type" evidence="4">
    <location>
        <begin position="23"/>
        <end position="156"/>
    </location>
</feature>
<dbReference type="KEGG" id="vcy:IX92_18115"/>
<dbReference type="SMART" id="SM00347">
    <property type="entry name" value="HTH_MARR"/>
    <property type="match status" value="1"/>
</dbReference>
<dbReference type="PANTHER" id="PTHR42756:SF1">
    <property type="entry name" value="TRANSCRIPTIONAL REPRESSOR OF EMRAB OPERON"/>
    <property type="match status" value="1"/>
</dbReference>
<dbReference type="EMBL" id="CP009618">
    <property type="protein sequence ID" value="AIW20953.1"/>
    <property type="molecule type" value="Genomic_DNA"/>
</dbReference>
<proteinExistence type="predicted"/>
<dbReference type="PROSITE" id="PS01117">
    <property type="entry name" value="HTH_MARR_1"/>
    <property type="match status" value="1"/>
</dbReference>
<dbReference type="RefSeq" id="WP_006961417.1">
    <property type="nucleotide sequence ID" value="NZ_CM004383.1"/>
</dbReference>
<protein>
    <submittedName>
        <fullName evidence="6">MarR family transcriptional regulator</fullName>
    </submittedName>
</protein>
<keyword evidence="1" id="KW-0805">Transcription regulation</keyword>
<dbReference type="InterPro" id="IPR036388">
    <property type="entry name" value="WH-like_DNA-bd_sf"/>
</dbReference>
<dbReference type="Pfam" id="PF12802">
    <property type="entry name" value="MarR_2"/>
    <property type="match status" value="1"/>
</dbReference>
<dbReference type="Proteomes" id="UP000030081">
    <property type="component" value="Chromosome 2"/>
</dbReference>
<evidence type="ECO:0000256" key="1">
    <source>
        <dbReference type="ARBA" id="ARBA00023015"/>
    </source>
</evidence>